<dbReference type="OrthoDB" id="1933735at2759"/>
<reference evidence="3" key="1">
    <citation type="submission" date="2025-08" db="UniProtKB">
        <authorList>
            <consortium name="RefSeq"/>
        </authorList>
    </citation>
    <scope>IDENTIFICATION</scope>
</reference>
<gene>
    <name evidence="3" type="primary">LOC105049695</name>
</gene>
<dbReference type="FunCoup" id="A0A6I9RJU7">
    <property type="interactions" value="633"/>
</dbReference>
<sequence>MDSSSSSEFEFWMVGKEPSIPQPHLLTADELFVDGVLLPLHLLPPSQRNPNSTTQLPSEPNTDTPPPPPDSSISPPPTTSSKRWMDILKAGERKLAERVRKKERRNSAAHAAELVINIWPFSRSCSAGNAGTGNTAKVMVARRKASSTPCSRSNSRGESSKPATTASTTRRRWASNPGQVRFNDGIHLGRTSPVWQLRRNCKPPELEEKTHGRDGSDAKKGGGSGGVRMMDLTRKTCIRYRNLVSCSGEGKDGVAGGDRSTGSVRVGSNVGLFNLRAIFSRMVV</sequence>
<dbReference type="RefSeq" id="XP_010927739.1">
    <property type="nucleotide sequence ID" value="XM_010929437.3"/>
</dbReference>
<organism evidence="2 3">
    <name type="scientific">Elaeis guineensis var. tenera</name>
    <name type="common">Oil palm</name>
    <dbReference type="NCBI Taxonomy" id="51953"/>
    <lineage>
        <taxon>Eukaryota</taxon>
        <taxon>Viridiplantae</taxon>
        <taxon>Streptophyta</taxon>
        <taxon>Embryophyta</taxon>
        <taxon>Tracheophyta</taxon>
        <taxon>Spermatophyta</taxon>
        <taxon>Magnoliopsida</taxon>
        <taxon>Liliopsida</taxon>
        <taxon>Arecaceae</taxon>
        <taxon>Arecoideae</taxon>
        <taxon>Cocoseae</taxon>
        <taxon>Elaeidinae</taxon>
        <taxon>Elaeis</taxon>
    </lineage>
</organism>
<feature type="compositionally biased region" description="Polar residues" evidence="1">
    <location>
        <begin position="146"/>
        <end position="157"/>
    </location>
</feature>
<dbReference type="PANTHER" id="PTHR35132">
    <property type="entry name" value="SERINE/ARGININE REPETITIVE MATRIX-LIKE PROTEIN"/>
    <property type="match status" value="1"/>
</dbReference>
<dbReference type="KEGG" id="egu:105049695"/>
<evidence type="ECO:0000313" key="2">
    <source>
        <dbReference type="Proteomes" id="UP000504607"/>
    </source>
</evidence>
<feature type="region of interest" description="Disordered" evidence="1">
    <location>
        <begin position="140"/>
        <end position="228"/>
    </location>
</feature>
<proteinExistence type="predicted"/>
<feature type="compositionally biased region" description="Polar residues" evidence="1">
    <location>
        <begin position="46"/>
        <end position="56"/>
    </location>
</feature>
<dbReference type="AlphaFoldDB" id="A0A6I9RJU7"/>
<evidence type="ECO:0000313" key="3">
    <source>
        <dbReference type="RefSeq" id="XP_010927739.1"/>
    </source>
</evidence>
<keyword evidence="2" id="KW-1185">Reference proteome</keyword>
<evidence type="ECO:0000256" key="1">
    <source>
        <dbReference type="SAM" id="MobiDB-lite"/>
    </source>
</evidence>
<dbReference type="PANTHER" id="PTHR35132:SF1">
    <property type="entry name" value="SERINE_ARGININE REPETITIVE MATRIX-LIKE PROTEIN"/>
    <property type="match status" value="1"/>
</dbReference>
<dbReference type="InParanoid" id="A0A6I9RJU7"/>
<name>A0A6I9RJU7_ELAGV</name>
<protein>
    <submittedName>
        <fullName evidence="3">Uncharacterized protein LOC105049695</fullName>
    </submittedName>
</protein>
<dbReference type="Proteomes" id="UP000504607">
    <property type="component" value="Chromosome 8"/>
</dbReference>
<accession>A0A6I9RJU7</accession>
<dbReference type="GeneID" id="105049695"/>
<feature type="compositionally biased region" description="Pro residues" evidence="1">
    <location>
        <begin position="63"/>
        <end position="78"/>
    </location>
</feature>
<feature type="region of interest" description="Disordered" evidence="1">
    <location>
        <begin position="43"/>
        <end position="83"/>
    </location>
</feature>
<feature type="compositionally biased region" description="Basic and acidic residues" evidence="1">
    <location>
        <begin position="202"/>
        <end position="220"/>
    </location>
</feature>